<keyword evidence="3" id="KW-0050">Antiport</keyword>
<feature type="transmembrane region" description="Helical" evidence="9">
    <location>
        <begin position="273"/>
        <end position="291"/>
    </location>
</feature>
<evidence type="ECO:0000256" key="2">
    <source>
        <dbReference type="ARBA" id="ARBA00022448"/>
    </source>
</evidence>
<proteinExistence type="inferred from homology"/>
<evidence type="ECO:0000259" key="10">
    <source>
        <dbReference type="Pfam" id="PF03553"/>
    </source>
</evidence>
<evidence type="ECO:0000256" key="3">
    <source>
        <dbReference type="ARBA" id="ARBA00022449"/>
    </source>
</evidence>
<feature type="transmembrane region" description="Helical" evidence="9">
    <location>
        <begin position="391"/>
        <end position="416"/>
    </location>
</feature>
<dbReference type="OrthoDB" id="9762978at2"/>
<feature type="transmembrane region" description="Helical" evidence="9">
    <location>
        <begin position="297"/>
        <end position="315"/>
    </location>
</feature>
<evidence type="ECO:0000256" key="1">
    <source>
        <dbReference type="ARBA" id="ARBA00004651"/>
    </source>
</evidence>
<keyword evidence="5 9" id="KW-0812">Transmembrane</keyword>
<organism evidence="11 12">
    <name type="scientific">Sellimonas intestinalis</name>
    <dbReference type="NCBI Taxonomy" id="1653434"/>
    <lineage>
        <taxon>Bacteria</taxon>
        <taxon>Bacillati</taxon>
        <taxon>Bacillota</taxon>
        <taxon>Clostridia</taxon>
        <taxon>Lachnospirales</taxon>
        <taxon>Lachnospiraceae</taxon>
        <taxon>Sellimonas</taxon>
    </lineage>
</organism>
<evidence type="ECO:0000313" key="12">
    <source>
        <dbReference type="Proteomes" id="UP000261080"/>
    </source>
</evidence>
<reference evidence="11 12" key="1">
    <citation type="submission" date="2018-08" db="EMBL/GenBank/DDBJ databases">
        <title>A genome reference for cultivated species of the human gut microbiota.</title>
        <authorList>
            <person name="Zou Y."/>
            <person name="Xue W."/>
            <person name="Luo G."/>
        </authorList>
    </citation>
    <scope>NUCLEOTIDE SEQUENCE [LARGE SCALE GENOMIC DNA]</scope>
    <source>
        <strain evidence="11 12">AF37-2AT</strain>
    </source>
</reference>
<dbReference type="GO" id="GO:0015297">
    <property type="term" value="F:antiporter activity"/>
    <property type="evidence" value="ECO:0007669"/>
    <property type="project" value="UniProtKB-KW"/>
</dbReference>
<keyword evidence="7 9" id="KW-0472">Membrane</keyword>
<keyword evidence="6 9" id="KW-1133">Transmembrane helix</keyword>
<dbReference type="EMBL" id="QVLX01000006">
    <property type="protein sequence ID" value="RGE86080.1"/>
    <property type="molecule type" value="Genomic_DNA"/>
</dbReference>
<dbReference type="InterPro" id="IPR018461">
    <property type="entry name" value="Na/H_Antiport_NhaC-like_C"/>
</dbReference>
<dbReference type="PANTHER" id="PTHR33451:SF3">
    <property type="entry name" value="MALATE-2H(+)_NA(+)-LACTATE ANTIPORTER"/>
    <property type="match status" value="1"/>
</dbReference>
<feature type="transmembrane region" description="Helical" evidence="9">
    <location>
        <begin position="223"/>
        <end position="252"/>
    </location>
</feature>
<feature type="domain" description="Na+/H+ antiporter NhaC-like C-terminal" evidence="10">
    <location>
        <begin position="198"/>
        <end position="491"/>
    </location>
</feature>
<evidence type="ECO:0000256" key="6">
    <source>
        <dbReference type="ARBA" id="ARBA00022989"/>
    </source>
</evidence>
<keyword evidence="2" id="KW-0813">Transport</keyword>
<dbReference type="PANTHER" id="PTHR33451">
    <property type="entry name" value="MALATE-2H(+)/NA(+)-LACTATE ANTIPORTER"/>
    <property type="match status" value="1"/>
</dbReference>
<evidence type="ECO:0000256" key="5">
    <source>
        <dbReference type="ARBA" id="ARBA00022692"/>
    </source>
</evidence>
<feature type="transmembrane region" description="Helical" evidence="9">
    <location>
        <begin position="470"/>
        <end position="489"/>
    </location>
</feature>
<accession>A0A3E3K0F2</accession>
<feature type="transmembrane region" description="Helical" evidence="9">
    <location>
        <begin position="71"/>
        <end position="90"/>
    </location>
</feature>
<dbReference type="Proteomes" id="UP000261080">
    <property type="component" value="Unassembled WGS sequence"/>
</dbReference>
<sequence length="507" mass="54537">MNLTSADVMVQISALRFLTDFEFLFCRLSHVKQRRISMKEKGSRKVNFPEAIILLVIVVFIMIWTTLIGQIPTAVGLVYCAALCGIYGKILGHTWDEMFKNILHVVHGALPAIFLLLLVGFISASWIGSGTIPYMIYLGLELMHPTIYLFSAFLLCAIASIVTGSSWAIVSSLGIALIGIASGLGVPLPIAAGAIVSGCFLGDKWSPLSDTPNLAAATNRRDIVQIFTSMIPTSGIGAIIAAAAFLILGIFLPHSANTDTSGIEILKSGLQDSFSFNIFLLLPVILVFILAARKVAIMPVLAGGVAIASIEALLFQKMSLVDLSSAMWNGYVADTGNEILDSLLSRGGVMSVAELIMLLFAALTFAGIIEKIGVLDAIMEKLLSIIHNRPVLIFSTILTTILTVLLSSSVYVAIILNGKMYEKAYNKLELDNIVLARTTLESSVYLGGMIPWSGGAMLVISSLNVAAWSYVPWVFGFYAGLLMTIIWGFTGHFSAKPLPDTLSDEET</sequence>
<evidence type="ECO:0000256" key="7">
    <source>
        <dbReference type="ARBA" id="ARBA00023136"/>
    </source>
</evidence>
<dbReference type="AlphaFoldDB" id="A0A3E3K0F2"/>
<dbReference type="Pfam" id="PF03553">
    <property type="entry name" value="Na_H_antiporter"/>
    <property type="match status" value="1"/>
</dbReference>
<comment type="similarity">
    <text evidence="8">Belongs to the NhaC Na(+)/H(+) (TC 2.A.35) antiporter family.</text>
</comment>
<keyword evidence="12" id="KW-1185">Reference proteome</keyword>
<dbReference type="InterPro" id="IPR052180">
    <property type="entry name" value="NhaC_Na-H+_Antiporter"/>
</dbReference>
<feature type="transmembrane region" description="Helical" evidence="9">
    <location>
        <begin position="355"/>
        <end position="379"/>
    </location>
</feature>
<feature type="transmembrane region" description="Helical" evidence="9">
    <location>
        <begin position="147"/>
        <end position="170"/>
    </location>
</feature>
<evidence type="ECO:0000256" key="9">
    <source>
        <dbReference type="SAM" id="Phobius"/>
    </source>
</evidence>
<comment type="subcellular location">
    <subcellularLocation>
        <location evidence="1">Cell membrane</location>
        <topology evidence="1">Multi-pass membrane protein</topology>
    </subcellularLocation>
</comment>
<gene>
    <name evidence="11" type="ORF">DW016_11340</name>
</gene>
<evidence type="ECO:0000256" key="4">
    <source>
        <dbReference type="ARBA" id="ARBA00022475"/>
    </source>
</evidence>
<feature type="transmembrane region" description="Helical" evidence="9">
    <location>
        <begin position="177"/>
        <end position="203"/>
    </location>
</feature>
<feature type="transmembrane region" description="Helical" evidence="9">
    <location>
        <begin position="102"/>
        <end position="127"/>
    </location>
</feature>
<name>A0A3E3K0F2_9FIRM</name>
<dbReference type="GO" id="GO:0005886">
    <property type="term" value="C:plasma membrane"/>
    <property type="evidence" value="ECO:0007669"/>
    <property type="project" value="UniProtKB-SubCell"/>
</dbReference>
<evidence type="ECO:0000313" key="11">
    <source>
        <dbReference type="EMBL" id="RGE86080.1"/>
    </source>
</evidence>
<feature type="transmembrane region" description="Helical" evidence="9">
    <location>
        <begin position="46"/>
        <end position="65"/>
    </location>
</feature>
<keyword evidence="4" id="KW-1003">Cell membrane</keyword>
<protein>
    <recommendedName>
        <fullName evidence="10">Na+/H+ antiporter NhaC-like C-terminal domain-containing protein</fullName>
    </recommendedName>
</protein>
<comment type="caution">
    <text evidence="11">The sequence shown here is derived from an EMBL/GenBank/DDBJ whole genome shotgun (WGS) entry which is preliminary data.</text>
</comment>
<evidence type="ECO:0000256" key="8">
    <source>
        <dbReference type="ARBA" id="ARBA00038435"/>
    </source>
</evidence>